<dbReference type="FunFam" id="3.10.450.50:FF:000005">
    <property type="entry name" value="Nuclear transport factor 2"/>
    <property type="match status" value="1"/>
</dbReference>
<dbReference type="SUPFAM" id="SSF54427">
    <property type="entry name" value="NTF2-like"/>
    <property type="match status" value="1"/>
</dbReference>
<dbReference type="Ensembl" id="ENSLLTT00000003598.1">
    <property type="protein sequence ID" value="ENSLLTP00000003458.1"/>
    <property type="gene ID" value="ENSLLTG00000002606.1"/>
</dbReference>
<evidence type="ECO:0000256" key="1">
    <source>
        <dbReference type="ARBA" id="ARBA00022490"/>
    </source>
</evidence>
<dbReference type="InterPro" id="IPR045875">
    <property type="entry name" value="NTF2"/>
</dbReference>
<comment type="function">
    <text evidence="2">Has a role in nuclear-cytoplasmic transport of proteins and mRNAs.</text>
</comment>
<dbReference type="PANTHER" id="PTHR12612">
    <property type="entry name" value="NUCLEAR TRANSPORT FACTOR 2"/>
    <property type="match status" value="1"/>
</dbReference>
<dbReference type="PROSITE" id="PS50177">
    <property type="entry name" value="NTF2_DOMAIN"/>
    <property type="match status" value="1"/>
</dbReference>
<evidence type="ECO:0000313" key="4">
    <source>
        <dbReference type="Ensembl" id="ENSLLTP00000003458.1"/>
    </source>
</evidence>
<dbReference type="CDD" id="cd00780">
    <property type="entry name" value="NTF2"/>
    <property type="match status" value="1"/>
</dbReference>
<accession>A0A8C5RJ57</accession>
<dbReference type="GO" id="GO:0005635">
    <property type="term" value="C:nuclear envelope"/>
    <property type="evidence" value="ECO:0007669"/>
    <property type="project" value="UniProtKB-ARBA"/>
</dbReference>
<dbReference type="InterPro" id="IPR018222">
    <property type="entry name" value="Nuclear_transport_factor_2_euk"/>
</dbReference>
<organism evidence="4 5">
    <name type="scientific">Laticauda laticaudata</name>
    <name type="common">Blue-ringed sea krait</name>
    <name type="synonym">Blue-lipped sea krait</name>
    <dbReference type="NCBI Taxonomy" id="8630"/>
    <lineage>
        <taxon>Eukaryota</taxon>
        <taxon>Metazoa</taxon>
        <taxon>Chordata</taxon>
        <taxon>Craniata</taxon>
        <taxon>Vertebrata</taxon>
        <taxon>Euteleostomi</taxon>
        <taxon>Lepidosauria</taxon>
        <taxon>Squamata</taxon>
        <taxon>Bifurcata</taxon>
        <taxon>Unidentata</taxon>
        <taxon>Episquamata</taxon>
        <taxon>Toxicofera</taxon>
        <taxon>Serpentes</taxon>
        <taxon>Colubroidea</taxon>
        <taxon>Elapidae</taxon>
        <taxon>Laticaudinae</taxon>
        <taxon>Laticauda</taxon>
    </lineage>
</organism>
<dbReference type="GO" id="GO:0005737">
    <property type="term" value="C:cytoplasm"/>
    <property type="evidence" value="ECO:0007669"/>
    <property type="project" value="UniProtKB-SubCell"/>
</dbReference>
<proteinExistence type="predicted"/>
<keyword evidence="1 2" id="KW-0963">Cytoplasm</keyword>
<evidence type="ECO:0000256" key="2">
    <source>
        <dbReference type="RuleBase" id="RU369002"/>
    </source>
</evidence>
<dbReference type="GO" id="GO:0051028">
    <property type="term" value="P:mRNA transport"/>
    <property type="evidence" value="ECO:0007669"/>
    <property type="project" value="UniProtKB-UniRule"/>
</dbReference>
<keyword evidence="2" id="KW-0653">Protein transport</keyword>
<comment type="subcellular location">
    <subcellularLocation>
        <location evidence="2">Cytoplasm</location>
    </subcellularLocation>
    <subcellularLocation>
        <location evidence="2">Nucleus</location>
    </subcellularLocation>
</comment>
<evidence type="ECO:0000259" key="3">
    <source>
        <dbReference type="PROSITE" id="PS50177"/>
    </source>
</evidence>
<dbReference type="AlphaFoldDB" id="A0A8C5RJ57"/>
<dbReference type="InterPro" id="IPR032710">
    <property type="entry name" value="NTF2-like_dom_sf"/>
</dbReference>
<protein>
    <recommendedName>
        <fullName evidence="2">Nuclear transport factor 2</fullName>
        <shortName evidence="2">NTF-2</shortName>
    </recommendedName>
</protein>
<dbReference type="Proteomes" id="UP000694406">
    <property type="component" value="Unplaced"/>
</dbReference>
<dbReference type="Pfam" id="PF02136">
    <property type="entry name" value="NTF2"/>
    <property type="match status" value="1"/>
</dbReference>
<dbReference type="GeneTree" id="ENSGT00510000047030"/>
<reference evidence="4" key="2">
    <citation type="submission" date="2025-09" db="UniProtKB">
        <authorList>
            <consortium name="Ensembl"/>
        </authorList>
    </citation>
    <scope>IDENTIFICATION</scope>
</reference>
<dbReference type="Gene3D" id="3.10.450.50">
    <property type="match status" value="1"/>
</dbReference>
<sequence length="121" mass="14006">MAERPMWEQIGTSFVQLYYQQFDTNREQLGALYVCISLLSDYPVDAINGLLMLPFQKIQHNITSQDHQPAPDNCILSMVVGQLKVDNDPIMGFHQMFVLKNMNDKWVCSNDIFRLALYNFA</sequence>
<reference evidence="4" key="1">
    <citation type="submission" date="2025-08" db="UniProtKB">
        <authorList>
            <consortium name="Ensembl"/>
        </authorList>
    </citation>
    <scope>IDENTIFICATION</scope>
</reference>
<feature type="domain" description="NTF2" evidence="3">
    <location>
        <begin position="10"/>
        <end position="115"/>
    </location>
</feature>
<dbReference type="GO" id="GO:0006606">
    <property type="term" value="P:protein import into nucleus"/>
    <property type="evidence" value="ECO:0007669"/>
    <property type="project" value="UniProtKB-ARBA"/>
</dbReference>
<keyword evidence="2" id="KW-0813">Transport</keyword>
<dbReference type="InterPro" id="IPR002075">
    <property type="entry name" value="NTF2_dom"/>
</dbReference>
<keyword evidence="5" id="KW-1185">Reference proteome</keyword>
<keyword evidence="2" id="KW-0539">Nucleus</keyword>
<evidence type="ECO:0000313" key="5">
    <source>
        <dbReference type="Proteomes" id="UP000694406"/>
    </source>
</evidence>
<name>A0A8C5RJ57_LATLA</name>